<dbReference type="InterPro" id="IPR016161">
    <property type="entry name" value="Ald_DH/histidinol_DH"/>
</dbReference>
<dbReference type="Proteomes" id="UP000887116">
    <property type="component" value="Unassembled WGS sequence"/>
</dbReference>
<dbReference type="SUPFAM" id="SSF53720">
    <property type="entry name" value="ALDH-like"/>
    <property type="match status" value="1"/>
</dbReference>
<organism evidence="2 3">
    <name type="scientific">Trichonephila clavata</name>
    <name type="common">Joro spider</name>
    <name type="synonym">Nephila clavata</name>
    <dbReference type="NCBI Taxonomy" id="2740835"/>
    <lineage>
        <taxon>Eukaryota</taxon>
        <taxon>Metazoa</taxon>
        <taxon>Ecdysozoa</taxon>
        <taxon>Arthropoda</taxon>
        <taxon>Chelicerata</taxon>
        <taxon>Arachnida</taxon>
        <taxon>Araneae</taxon>
        <taxon>Araneomorphae</taxon>
        <taxon>Entelegynae</taxon>
        <taxon>Araneoidea</taxon>
        <taxon>Nephilidae</taxon>
        <taxon>Trichonephila</taxon>
    </lineage>
</organism>
<evidence type="ECO:0000313" key="3">
    <source>
        <dbReference type="Proteomes" id="UP000887116"/>
    </source>
</evidence>
<accession>A0A8X6K6N5</accession>
<feature type="non-terminal residue" evidence="2">
    <location>
        <position position="1"/>
    </location>
</feature>
<dbReference type="PANTHER" id="PTHR11699">
    <property type="entry name" value="ALDEHYDE DEHYDROGENASE-RELATED"/>
    <property type="match status" value="1"/>
</dbReference>
<dbReference type="OrthoDB" id="310895at2759"/>
<dbReference type="Pfam" id="PF00171">
    <property type="entry name" value="Aldedh"/>
    <property type="match status" value="1"/>
</dbReference>
<sequence>MESKQHLNFLNGKRVSPSKVLRSIEKQNPATGTFMFNIPCSSEEDVQQAVKSAQEAFCLWSKKCPRERGQILLSAANKIRDKLDAIASAEVIDTGKPIYEAKIDIAGCADILEYFGGIASSIS</sequence>
<protein>
    <submittedName>
        <fullName evidence="2">4-trimethylaminobutyraldehyde dehydrogenase A</fullName>
    </submittedName>
</protein>
<dbReference type="Gene3D" id="3.40.605.10">
    <property type="entry name" value="Aldehyde Dehydrogenase, Chain A, domain 1"/>
    <property type="match status" value="1"/>
</dbReference>
<comment type="caution">
    <text evidence="2">The sequence shown here is derived from an EMBL/GenBank/DDBJ whole genome shotgun (WGS) entry which is preliminary data.</text>
</comment>
<proteinExistence type="predicted"/>
<keyword evidence="3" id="KW-1185">Reference proteome</keyword>
<feature type="domain" description="Aldehyde dehydrogenase" evidence="1">
    <location>
        <begin position="22"/>
        <end position="121"/>
    </location>
</feature>
<name>A0A8X6K6N5_TRICU</name>
<dbReference type="AlphaFoldDB" id="A0A8X6K6N5"/>
<dbReference type="InterPro" id="IPR015590">
    <property type="entry name" value="Aldehyde_DH_dom"/>
</dbReference>
<reference evidence="2" key="1">
    <citation type="submission" date="2020-07" db="EMBL/GenBank/DDBJ databases">
        <title>Multicomponent nature underlies the extraordinary mechanical properties of spider dragline silk.</title>
        <authorList>
            <person name="Kono N."/>
            <person name="Nakamura H."/>
            <person name="Mori M."/>
            <person name="Yoshida Y."/>
            <person name="Ohtoshi R."/>
            <person name="Malay A.D."/>
            <person name="Moran D.A.P."/>
            <person name="Tomita M."/>
            <person name="Numata K."/>
            <person name="Arakawa K."/>
        </authorList>
    </citation>
    <scope>NUCLEOTIDE SEQUENCE</scope>
</reference>
<dbReference type="InterPro" id="IPR016162">
    <property type="entry name" value="Ald_DH_N"/>
</dbReference>
<dbReference type="GO" id="GO:0016491">
    <property type="term" value="F:oxidoreductase activity"/>
    <property type="evidence" value="ECO:0007669"/>
    <property type="project" value="InterPro"/>
</dbReference>
<evidence type="ECO:0000259" key="1">
    <source>
        <dbReference type="Pfam" id="PF00171"/>
    </source>
</evidence>
<gene>
    <name evidence="2" type="primary">aldh9a1a</name>
    <name evidence="2" type="ORF">TNCT_419121</name>
</gene>
<dbReference type="EMBL" id="BMAO01020006">
    <property type="protein sequence ID" value="GFQ64386.1"/>
    <property type="molecule type" value="Genomic_DNA"/>
</dbReference>
<evidence type="ECO:0000313" key="2">
    <source>
        <dbReference type="EMBL" id="GFQ64386.1"/>
    </source>
</evidence>